<keyword evidence="4" id="KW-1185">Reference proteome</keyword>
<feature type="compositionally biased region" description="Low complexity" evidence="1">
    <location>
        <begin position="131"/>
        <end position="141"/>
    </location>
</feature>
<feature type="signal peptide" evidence="2">
    <location>
        <begin position="1"/>
        <end position="18"/>
    </location>
</feature>
<feature type="chain" id="PRO_5043680575" evidence="2">
    <location>
        <begin position="19"/>
        <end position="188"/>
    </location>
</feature>
<comment type="caution">
    <text evidence="3">The sequence shown here is derived from an EMBL/GenBank/DDBJ whole genome shotgun (WGS) entry which is preliminary data.</text>
</comment>
<organism evidence="3 4">
    <name type="scientific">Paramuricea clavata</name>
    <name type="common">Red gorgonian</name>
    <name type="synonym">Violescent sea-whip</name>
    <dbReference type="NCBI Taxonomy" id="317549"/>
    <lineage>
        <taxon>Eukaryota</taxon>
        <taxon>Metazoa</taxon>
        <taxon>Cnidaria</taxon>
        <taxon>Anthozoa</taxon>
        <taxon>Octocorallia</taxon>
        <taxon>Malacalcyonacea</taxon>
        <taxon>Plexauridae</taxon>
        <taxon>Paramuricea</taxon>
    </lineage>
</organism>
<dbReference type="AlphaFoldDB" id="A0A6S7KAK8"/>
<dbReference type="EMBL" id="CACRXK020027160">
    <property type="protein sequence ID" value="CAB4040718.1"/>
    <property type="molecule type" value="Genomic_DNA"/>
</dbReference>
<protein>
    <submittedName>
        <fullName evidence="3">Uncharacterized protein</fullName>
    </submittedName>
</protein>
<evidence type="ECO:0000313" key="3">
    <source>
        <dbReference type="EMBL" id="CAB4040718.1"/>
    </source>
</evidence>
<keyword evidence="2" id="KW-0732">Signal</keyword>
<feature type="region of interest" description="Disordered" evidence="1">
    <location>
        <begin position="131"/>
        <end position="188"/>
    </location>
</feature>
<evidence type="ECO:0000256" key="2">
    <source>
        <dbReference type="SAM" id="SignalP"/>
    </source>
</evidence>
<sequence length="188" mass="19941">MAILKLTLLFAVIFVARGENAKGSEFYKRFMTKRAAPPPAGGAKGKESFVFQSPHGLAHGHGHAHGYGGYGGYGLGGYGYGGLGPWGHGHGFGNLGHIHPVPVTGVKALSVAYDPVSGVPYVCDPKKKAAAAGAAKPAPTGKRSDIEKDEEKNIEKDEEKKDEIKVKIPDYPPCPDPKKSFPWSCICK</sequence>
<proteinExistence type="predicted"/>
<gene>
    <name evidence="3" type="ORF">PACLA_8A022473</name>
</gene>
<name>A0A6S7KAK8_PARCT</name>
<dbReference type="OrthoDB" id="10556957at2759"/>
<evidence type="ECO:0000256" key="1">
    <source>
        <dbReference type="SAM" id="MobiDB-lite"/>
    </source>
</evidence>
<feature type="compositionally biased region" description="Basic and acidic residues" evidence="1">
    <location>
        <begin position="142"/>
        <end position="168"/>
    </location>
</feature>
<reference evidence="3" key="1">
    <citation type="submission" date="2020-04" db="EMBL/GenBank/DDBJ databases">
        <authorList>
            <person name="Alioto T."/>
            <person name="Alioto T."/>
            <person name="Gomez Garrido J."/>
        </authorList>
    </citation>
    <scope>NUCLEOTIDE SEQUENCE</scope>
    <source>
        <strain evidence="3">A484AB</strain>
    </source>
</reference>
<dbReference type="Proteomes" id="UP001152795">
    <property type="component" value="Unassembled WGS sequence"/>
</dbReference>
<accession>A0A6S7KAK8</accession>
<evidence type="ECO:0000313" key="4">
    <source>
        <dbReference type="Proteomes" id="UP001152795"/>
    </source>
</evidence>